<dbReference type="InterPro" id="IPR050360">
    <property type="entry name" value="MFS_Sugar_Transporters"/>
</dbReference>
<proteinExistence type="inferred from homology"/>
<feature type="transmembrane region" description="Helical" evidence="7">
    <location>
        <begin position="593"/>
        <end position="614"/>
    </location>
</feature>
<sequence>MESSNRRFLQDRIDEIEAMGLSTEEQKLNEMWVYWHDLGAGGEASWNDWAALEPVRQSCEARAVTRLKDVGSVFHQHMDGIIPPSLVTNEWRQMFLEVVEHVCNEAAAQDEAGEDFRVPMCHELGHFIKFANGVQDPDFRASGICPFTPVSRIGIRQYAFPDRPGVRALSSPDISESREILKECLQADILQDDFIQGIVDKDLEVKVGFDTGLGCRRAHDEWHSAYLYCRSDGESATTLKDWAWRVVIFRADGENPTTLYGREPRFDSIPEFLDWYSSWLDYVDMDEIGGAAIEVVVCVASFWYSTGGSFRLSKKQSPDDDDQTGGLRKFKMPAARVNWIRSVFLLGYVGIEVALGGLGRDVHERSTTSTGFWLGIAVGRIILESVTPPIREKLAMTVTPFFGYVTLSELLLMIKQIYISLGIAFCFIRYLVPNFFPRAIAVSLQGLFLDPMLLGVVVVTTQLLPKHLHVSAIGFCAAFATAQRDEGAWYHFLYSWLYKGRSSSNSNPSDSRHLLFAETAAMKAKPPSTAPSNGLASVLPSNPKPWWKTTHLVSLNTYIASLILFSGTLGYDISLMNSLQSLPQWQTFMNHPTGIWLGFINALQNIGSILFLPAQAWSANRFGRKPTILVGYIFLALGVGIQAGASDPDMFIYSRLLIGIAGAWFQCGVILVTEIAYPTHRSLVTAIYMCQYYMGSSLSAWISFGTRNMAGNWAWRLPVLMQVALPLVALPGTLLVAESPRWLIKQGRLDEAKDVLGRFHAGGDEGSPLVAFEIEEISQGLLLEEQAQAESRWVDCVTTPGNRYRFFLSVSLGIFAQWNGGGVVSYYLTLILNTIGITSTTDQTLINGFLQLWNLIMSIVGACLVDRAGRRALFLASTVIMLISYIFITALSGSFTATKTSSVGTAVIPFLFIYYAGYDIAFTPLLLAYPAEIWTFSMRAKGVALSMGSTYLALAFNQLINPIAFESISWKYYFVFLGVLLFILVVVWKAYPETKGRSLEEIAVIFDGERARVVVPDFEAVGEKQAGRIEHRETV</sequence>
<dbReference type="InterPro" id="IPR036259">
    <property type="entry name" value="MFS_trans_sf"/>
</dbReference>
<evidence type="ECO:0000313" key="10">
    <source>
        <dbReference type="Proteomes" id="UP000191672"/>
    </source>
</evidence>
<gene>
    <name evidence="9" type="ORF">PENANT_c003G08536</name>
</gene>
<keyword evidence="3" id="KW-0813">Transport</keyword>
<dbReference type="FunFam" id="1.20.1250.20:FF:000134">
    <property type="entry name" value="MFS sugar transporter protein"/>
    <property type="match status" value="1"/>
</dbReference>
<dbReference type="PANTHER" id="PTHR48022">
    <property type="entry name" value="PLASTIDIC GLUCOSE TRANSPORTER 4"/>
    <property type="match status" value="1"/>
</dbReference>
<dbReference type="GO" id="GO:0005351">
    <property type="term" value="F:carbohydrate:proton symporter activity"/>
    <property type="evidence" value="ECO:0007669"/>
    <property type="project" value="TreeGrafter"/>
</dbReference>
<dbReference type="PROSITE" id="PS50850">
    <property type="entry name" value="MFS"/>
    <property type="match status" value="1"/>
</dbReference>
<dbReference type="PROSITE" id="PS00216">
    <property type="entry name" value="SUGAR_TRANSPORT_1"/>
    <property type="match status" value="1"/>
</dbReference>
<evidence type="ECO:0000256" key="2">
    <source>
        <dbReference type="ARBA" id="ARBA00010992"/>
    </source>
</evidence>
<evidence type="ECO:0000256" key="4">
    <source>
        <dbReference type="ARBA" id="ARBA00022692"/>
    </source>
</evidence>
<name>A0A1V6QI66_9EURO</name>
<dbReference type="InterPro" id="IPR020846">
    <property type="entry name" value="MFS_dom"/>
</dbReference>
<feature type="transmembrane region" description="Helical" evidence="7">
    <location>
        <begin position="683"/>
        <end position="702"/>
    </location>
</feature>
<feature type="transmembrane region" description="Helical" evidence="7">
    <location>
        <begin position="626"/>
        <end position="645"/>
    </location>
</feature>
<keyword evidence="4 7" id="KW-0812">Transmembrane</keyword>
<organism evidence="9 10">
    <name type="scientific">Penicillium antarcticum</name>
    <dbReference type="NCBI Taxonomy" id="416450"/>
    <lineage>
        <taxon>Eukaryota</taxon>
        <taxon>Fungi</taxon>
        <taxon>Dikarya</taxon>
        <taxon>Ascomycota</taxon>
        <taxon>Pezizomycotina</taxon>
        <taxon>Eurotiomycetes</taxon>
        <taxon>Eurotiomycetidae</taxon>
        <taxon>Eurotiales</taxon>
        <taxon>Aspergillaceae</taxon>
        <taxon>Penicillium</taxon>
    </lineage>
</organism>
<keyword evidence="6 7" id="KW-0472">Membrane</keyword>
<dbReference type="EMBL" id="MDYN01000003">
    <property type="protein sequence ID" value="OQD88692.1"/>
    <property type="molecule type" value="Genomic_DNA"/>
</dbReference>
<accession>A0A1V6QI66</accession>
<feature type="transmembrane region" description="Helical" evidence="7">
    <location>
        <begin position="651"/>
        <end position="671"/>
    </location>
</feature>
<dbReference type="SUPFAM" id="SSF103473">
    <property type="entry name" value="MFS general substrate transporter"/>
    <property type="match status" value="1"/>
</dbReference>
<keyword evidence="10" id="KW-1185">Reference proteome</keyword>
<feature type="transmembrane region" description="Helical" evidence="7">
    <location>
        <begin position="714"/>
        <end position="737"/>
    </location>
</feature>
<keyword evidence="5 7" id="KW-1133">Transmembrane helix</keyword>
<feature type="transmembrane region" description="Helical" evidence="7">
    <location>
        <begin position="410"/>
        <end position="432"/>
    </location>
</feature>
<dbReference type="GO" id="GO:0016020">
    <property type="term" value="C:membrane"/>
    <property type="evidence" value="ECO:0007669"/>
    <property type="project" value="UniProtKB-SubCell"/>
</dbReference>
<evidence type="ECO:0000313" key="9">
    <source>
        <dbReference type="EMBL" id="OQD88692.1"/>
    </source>
</evidence>
<dbReference type="Pfam" id="PF00083">
    <property type="entry name" value="Sugar_tr"/>
    <property type="match status" value="1"/>
</dbReference>
<dbReference type="InterPro" id="IPR005828">
    <property type="entry name" value="MFS_sugar_transport-like"/>
</dbReference>
<evidence type="ECO:0000256" key="6">
    <source>
        <dbReference type="ARBA" id="ARBA00023136"/>
    </source>
</evidence>
<dbReference type="InterPro" id="IPR005829">
    <property type="entry name" value="Sugar_transporter_CS"/>
</dbReference>
<evidence type="ECO:0000259" key="8">
    <source>
        <dbReference type="PROSITE" id="PS50850"/>
    </source>
</evidence>
<feature type="transmembrane region" description="Helical" evidence="7">
    <location>
        <begin position="338"/>
        <end position="359"/>
    </location>
</feature>
<feature type="transmembrane region" description="Helical" evidence="7">
    <location>
        <begin position="872"/>
        <end position="895"/>
    </location>
</feature>
<feature type="transmembrane region" description="Helical" evidence="7">
    <location>
        <begin position="848"/>
        <end position="865"/>
    </location>
</feature>
<comment type="similarity">
    <text evidence="2">Belongs to the major facilitator superfamily. Sugar transporter (TC 2.A.1.1) family.</text>
</comment>
<reference evidence="10" key="1">
    <citation type="journal article" date="2017" name="Nat. Microbiol.">
        <title>Global analysis of biosynthetic gene clusters reveals vast potential of secondary metabolite production in Penicillium species.</title>
        <authorList>
            <person name="Nielsen J.C."/>
            <person name="Grijseels S."/>
            <person name="Prigent S."/>
            <person name="Ji B."/>
            <person name="Dainat J."/>
            <person name="Nielsen K.F."/>
            <person name="Frisvad J.C."/>
            <person name="Workman M."/>
            <person name="Nielsen J."/>
        </authorList>
    </citation>
    <scope>NUCLEOTIDE SEQUENCE [LARGE SCALE GENOMIC DNA]</scope>
    <source>
        <strain evidence="10">IBT 31811</strain>
    </source>
</reference>
<evidence type="ECO:0000256" key="7">
    <source>
        <dbReference type="SAM" id="Phobius"/>
    </source>
</evidence>
<dbReference type="PANTHER" id="PTHR48022:SF3">
    <property type="entry name" value="HEXOSE TRANSPORTER PROTEIN (AFU_ORTHOLOGUE AFUA_8G04480)-RELATED"/>
    <property type="match status" value="1"/>
</dbReference>
<comment type="subcellular location">
    <subcellularLocation>
        <location evidence="1">Membrane</location>
        <topology evidence="1">Multi-pass membrane protein</topology>
    </subcellularLocation>
</comment>
<evidence type="ECO:0000256" key="5">
    <source>
        <dbReference type="ARBA" id="ARBA00022989"/>
    </source>
</evidence>
<protein>
    <recommendedName>
        <fullName evidence="8">Major facilitator superfamily (MFS) profile domain-containing protein</fullName>
    </recommendedName>
</protein>
<dbReference type="Proteomes" id="UP000191672">
    <property type="component" value="Unassembled WGS sequence"/>
</dbReference>
<feature type="transmembrane region" description="Helical" evidence="7">
    <location>
        <begin position="371"/>
        <end position="390"/>
    </location>
</feature>
<feature type="transmembrane region" description="Helical" evidence="7">
    <location>
        <begin position="972"/>
        <end position="991"/>
    </location>
</feature>
<comment type="caution">
    <text evidence="9">The sequence shown here is derived from an EMBL/GenBank/DDBJ whole genome shotgun (WGS) entry which is preliminary data.</text>
</comment>
<feature type="domain" description="Major facilitator superfamily (MFS) profile" evidence="8">
    <location>
        <begin position="558"/>
        <end position="995"/>
    </location>
</feature>
<feature type="transmembrane region" description="Helical" evidence="7">
    <location>
        <begin position="806"/>
        <end position="828"/>
    </location>
</feature>
<evidence type="ECO:0000256" key="3">
    <source>
        <dbReference type="ARBA" id="ARBA00022448"/>
    </source>
</evidence>
<feature type="transmembrane region" description="Helical" evidence="7">
    <location>
        <begin position="552"/>
        <end position="573"/>
    </location>
</feature>
<feature type="transmembrane region" description="Helical" evidence="7">
    <location>
        <begin position="907"/>
        <end position="930"/>
    </location>
</feature>
<dbReference type="AlphaFoldDB" id="A0A1V6QI66"/>
<dbReference type="Gene3D" id="1.20.1250.20">
    <property type="entry name" value="MFS general substrate transporter like domains"/>
    <property type="match status" value="1"/>
</dbReference>
<feature type="transmembrane region" description="Helical" evidence="7">
    <location>
        <begin position="942"/>
        <end position="960"/>
    </location>
</feature>
<evidence type="ECO:0000256" key="1">
    <source>
        <dbReference type="ARBA" id="ARBA00004141"/>
    </source>
</evidence>